<dbReference type="Proteomes" id="UP000295636">
    <property type="component" value="Unassembled WGS sequence"/>
</dbReference>
<protein>
    <submittedName>
        <fullName evidence="9">ATP-binding cassette domain-containing protein</fullName>
    </submittedName>
</protein>
<dbReference type="SUPFAM" id="SSF52540">
    <property type="entry name" value="P-loop containing nucleoside triphosphate hydrolases"/>
    <property type="match status" value="1"/>
</dbReference>
<dbReference type="InterPro" id="IPR050086">
    <property type="entry name" value="MetN_ABC_transporter-like"/>
</dbReference>
<evidence type="ECO:0000256" key="2">
    <source>
        <dbReference type="ARBA" id="ARBA00005417"/>
    </source>
</evidence>
<dbReference type="EMBL" id="SMRT01000012">
    <property type="protein sequence ID" value="TDF94744.1"/>
    <property type="molecule type" value="Genomic_DNA"/>
</dbReference>
<dbReference type="InterPro" id="IPR003593">
    <property type="entry name" value="AAA+_ATPase"/>
</dbReference>
<comment type="subcellular location">
    <subcellularLocation>
        <location evidence="1">Cell membrane</location>
        <topology evidence="1">Peripheral membrane protein</topology>
    </subcellularLocation>
</comment>
<organism evidence="9 10">
    <name type="scientific">Paenibacillus piri</name>
    <dbReference type="NCBI Taxonomy" id="2547395"/>
    <lineage>
        <taxon>Bacteria</taxon>
        <taxon>Bacillati</taxon>
        <taxon>Bacillota</taxon>
        <taxon>Bacilli</taxon>
        <taxon>Bacillales</taxon>
        <taxon>Paenibacillaceae</taxon>
        <taxon>Paenibacillus</taxon>
    </lineage>
</organism>
<evidence type="ECO:0000259" key="8">
    <source>
        <dbReference type="PROSITE" id="PS50893"/>
    </source>
</evidence>
<evidence type="ECO:0000256" key="4">
    <source>
        <dbReference type="ARBA" id="ARBA00022475"/>
    </source>
</evidence>
<evidence type="ECO:0000256" key="5">
    <source>
        <dbReference type="ARBA" id="ARBA00022741"/>
    </source>
</evidence>
<dbReference type="PANTHER" id="PTHR43166:SF9">
    <property type="entry name" value="GLUTAMATE_ASPARTATE IMPORT ATP-BINDING PROTEIN GLTL"/>
    <property type="match status" value="1"/>
</dbReference>
<dbReference type="PROSITE" id="PS50893">
    <property type="entry name" value="ABC_TRANSPORTER_2"/>
    <property type="match status" value="1"/>
</dbReference>
<feature type="domain" description="ABC transporter" evidence="8">
    <location>
        <begin position="5"/>
        <end position="242"/>
    </location>
</feature>
<comment type="caution">
    <text evidence="9">The sequence shown here is derived from an EMBL/GenBank/DDBJ whole genome shotgun (WGS) entry which is preliminary data.</text>
</comment>
<dbReference type="RefSeq" id="WP_133232343.1">
    <property type="nucleotide sequence ID" value="NZ_SMRT01000012.1"/>
</dbReference>
<evidence type="ECO:0000256" key="3">
    <source>
        <dbReference type="ARBA" id="ARBA00022448"/>
    </source>
</evidence>
<evidence type="ECO:0000256" key="7">
    <source>
        <dbReference type="ARBA" id="ARBA00023136"/>
    </source>
</evidence>
<evidence type="ECO:0000313" key="9">
    <source>
        <dbReference type="EMBL" id="TDF94744.1"/>
    </source>
</evidence>
<name>A0A4V6PIF5_9BACL</name>
<keyword evidence="5" id="KW-0547">Nucleotide-binding</keyword>
<dbReference type="Pfam" id="PF00005">
    <property type="entry name" value="ABC_tran"/>
    <property type="match status" value="1"/>
</dbReference>
<dbReference type="InterPro" id="IPR027417">
    <property type="entry name" value="P-loop_NTPase"/>
</dbReference>
<dbReference type="InterPro" id="IPR003439">
    <property type="entry name" value="ABC_transporter-like_ATP-bd"/>
</dbReference>
<dbReference type="OrthoDB" id="9810992at2"/>
<dbReference type="AlphaFoldDB" id="A0A4V6PIF5"/>
<dbReference type="SMART" id="SM00382">
    <property type="entry name" value="AAA"/>
    <property type="match status" value="1"/>
</dbReference>
<dbReference type="GO" id="GO:0005886">
    <property type="term" value="C:plasma membrane"/>
    <property type="evidence" value="ECO:0007669"/>
    <property type="project" value="UniProtKB-SubCell"/>
</dbReference>
<proteinExistence type="inferred from homology"/>
<dbReference type="PANTHER" id="PTHR43166">
    <property type="entry name" value="AMINO ACID IMPORT ATP-BINDING PROTEIN"/>
    <property type="match status" value="1"/>
</dbReference>
<keyword evidence="3" id="KW-0813">Transport</keyword>
<dbReference type="GO" id="GO:0005524">
    <property type="term" value="F:ATP binding"/>
    <property type="evidence" value="ECO:0007669"/>
    <property type="project" value="UniProtKB-KW"/>
</dbReference>
<keyword evidence="7" id="KW-0472">Membrane</keyword>
<reference evidence="9 10" key="1">
    <citation type="submission" date="2019-03" db="EMBL/GenBank/DDBJ databases">
        <title>This is whole genome sequence of Paenibacillus sp MS74 strain.</title>
        <authorList>
            <person name="Trinh H.N."/>
        </authorList>
    </citation>
    <scope>NUCLEOTIDE SEQUENCE [LARGE SCALE GENOMIC DNA]</scope>
    <source>
        <strain evidence="9 10">MS74</strain>
    </source>
</reference>
<evidence type="ECO:0000313" key="10">
    <source>
        <dbReference type="Proteomes" id="UP000295636"/>
    </source>
</evidence>
<dbReference type="Gene3D" id="3.40.50.300">
    <property type="entry name" value="P-loop containing nucleotide triphosphate hydrolases"/>
    <property type="match status" value="1"/>
</dbReference>
<comment type="similarity">
    <text evidence="2">Belongs to the ABC transporter superfamily.</text>
</comment>
<sequence>MDNLLSIQHLSKSFTLHNLNQHISAVEDISLHLREGEFVGITGKSGSGKSTVLRCIYRTYLPQSGNIWYNSKQFGLIDLAAASERTVIDLRKFEIGYVSQFLNVMPRTTARELVREAIVEMGHDADFAEAETVKMLEHFELDRSLWNSYPATFSGGEKLRLNIARAMVKHPRLLLLDEPTASLDHGSKLKVKQLIEQLMKEGTTMLGIFHDLEFMDHLCNREYQIRDGKFYTAQKQKNLTTS</sequence>
<evidence type="ECO:0000256" key="6">
    <source>
        <dbReference type="ARBA" id="ARBA00022840"/>
    </source>
</evidence>
<keyword evidence="10" id="KW-1185">Reference proteome</keyword>
<dbReference type="GO" id="GO:0016887">
    <property type="term" value="F:ATP hydrolysis activity"/>
    <property type="evidence" value="ECO:0007669"/>
    <property type="project" value="InterPro"/>
</dbReference>
<accession>A0A4V6PIF5</accession>
<keyword evidence="6 9" id="KW-0067">ATP-binding</keyword>
<keyword evidence="4" id="KW-1003">Cell membrane</keyword>
<gene>
    <name evidence="9" type="ORF">E1757_22575</name>
</gene>
<evidence type="ECO:0000256" key="1">
    <source>
        <dbReference type="ARBA" id="ARBA00004202"/>
    </source>
</evidence>